<keyword evidence="12 17" id="KW-0573">Peptidoglycan synthesis</keyword>
<keyword evidence="9 17" id="KW-0547">Nucleotide-binding</keyword>
<evidence type="ECO:0000256" key="1">
    <source>
        <dbReference type="ARBA" id="ARBA00002734"/>
    </source>
</evidence>
<feature type="domain" description="Mur ligase C-terminal" evidence="19">
    <location>
        <begin position="315"/>
        <end position="428"/>
    </location>
</feature>
<dbReference type="Proteomes" id="UP000886748">
    <property type="component" value="Unassembled WGS sequence"/>
</dbReference>
<evidence type="ECO:0000256" key="17">
    <source>
        <dbReference type="HAMAP-Rule" id="MF_00639"/>
    </source>
</evidence>
<comment type="function">
    <text evidence="1 17 18">Cell wall formation. Catalyzes the addition of glutamate to the nucleotide precursor UDP-N-acetylmuramoyl-L-alanine (UMA).</text>
</comment>
<dbReference type="AlphaFoldDB" id="A0A9D1MYB4"/>
<comment type="catalytic activity">
    <reaction evidence="16 17 18">
        <text>UDP-N-acetyl-alpha-D-muramoyl-L-alanine + D-glutamate + ATP = UDP-N-acetyl-alpha-D-muramoyl-L-alanyl-D-glutamate + ADP + phosphate + H(+)</text>
        <dbReference type="Rhea" id="RHEA:16429"/>
        <dbReference type="ChEBI" id="CHEBI:15378"/>
        <dbReference type="ChEBI" id="CHEBI:29986"/>
        <dbReference type="ChEBI" id="CHEBI:30616"/>
        <dbReference type="ChEBI" id="CHEBI:43474"/>
        <dbReference type="ChEBI" id="CHEBI:83898"/>
        <dbReference type="ChEBI" id="CHEBI:83900"/>
        <dbReference type="ChEBI" id="CHEBI:456216"/>
        <dbReference type="EC" id="6.3.2.9"/>
    </reaction>
</comment>
<dbReference type="GO" id="GO:0009252">
    <property type="term" value="P:peptidoglycan biosynthetic process"/>
    <property type="evidence" value="ECO:0007669"/>
    <property type="project" value="UniProtKB-UniRule"/>
</dbReference>
<dbReference type="EC" id="6.3.2.9" evidence="5 17"/>
<reference evidence="21" key="2">
    <citation type="journal article" date="2021" name="PeerJ">
        <title>Extensive microbial diversity within the chicken gut microbiome revealed by metagenomics and culture.</title>
        <authorList>
            <person name="Gilroy R."/>
            <person name="Ravi A."/>
            <person name="Getino M."/>
            <person name="Pursley I."/>
            <person name="Horton D.L."/>
            <person name="Alikhan N.F."/>
            <person name="Baker D."/>
            <person name="Gharbi K."/>
            <person name="Hall N."/>
            <person name="Watson M."/>
            <person name="Adriaenssens E.M."/>
            <person name="Foster-Nyarko E."/>
            <person name="Jarju S."/>
            <person name="Secka A."/>
            <person name="Antonio M."/>
            <person name="Oren A."/>
            <person name="Chaudhuri R.R."/>
            <person name="La Ragione R."/>
            <person name="Hildebrand F."/>
            <person name="Pallen M.J."/>
        </authorList>
    </citation>
    <scope>NUCLEOTIDE SEQUENCE</scope>
    <source>
        <strain evidence="21">CHK154-7741</strain>
    </source>
</reference>
<dbReference type="GO" id="GO:0008764">
    <property type="term" value="F:UDP-N-acetylmuramoylalanine-D-glutamate ligase activity"/>
    <property type="evidence" value="ECO:0007669"/>
    <property type="project" value="UniProtKB-UniRule"/>
</dbReference>
<evidence type="ECO:0000256" key="15">
    <source>
        <dbReference type="ARBA" id="ARBA00032324"/>
    </source>
</evidence>
<organism evidence="21 22">
    <name type="scientific">Candidatus Limenecus avicola</name>
    <dbReference type="NCBI Taxonomy" id="2840847"/>
    <lineage>
        <taxon>Bacteria</taxon>
        <taxon>Bacillati</taxon>
        <taxon>Bacillota</taxon>
        <taxon>Clostridia</taxon>
        <taxon>Eubacteriales</taxon>
        <taxon>Clostridiaceae</taxon>
        <taxon>Clostridiaceae incertae sedis</taxon>
        <taxon>Candidatus Limenecus</taxon>
    </lineage>
</organism>
<evidence type="ECO:0000313" key="21">
    <source>
        <dbReference type="EMBL" id="HIU91694.1"/>
    </source>
</evidence>
<dbReference type="SUPFAM" id="SSF53623">
    <property type="entry name" value="MurD-like peptide ligases, catalytic domain"/>
    <property type="match status" value="1"/>
</dbReference>
<comment type="similarity">
    <text evidence="4 17">Belongs to the MurCDEF family.</text>
</comment>
<evidence type="ECO:0000256" key="2">
    <source>
        <dbReference type="ARBA" id="ARBA00004496"/>
    </source>
</evidence>
<feature type="binding site" evidence="17">
    <location>
        <begin position="118"/>
        <end position="124"/>
    </location>
    <ligand>
        <name>ATP</name>
        <dbReference type="ChEBI" id="CHEBI:30616"/>
    </ligand>
</feature>
<protein>
    <recommendedName>
        <fullName evidence="6 17">UDP-N-acetylmuramoylalanine--D-glutamate ligase</fullName>
        <ecNumber evidence="5 17">6.3.2.9</ecNumber>
    </recommendedName>
    <alternativeName>
        <fullName evidence="15 17">D-glutamic acid-adding enzyme</fullName>
    </alternativeName>
    <alternativeName>
        <fullName evidence="14 17">UDP-N-acetylmuramoyl-L-alanyl-D-glutamate synthetase</fullName>
    </alternativeName>
</protein>
<evidence type="ECO:0000256" key="12">
    <source>
        <dbReference type="ARBA" id="ARBA00022984"/>
    </source>
</evidence>
<dbReference type="PANTHER" id="PTHR43692">
    <property type="entry name" value="UDP-N-ACETYLMURAMOYLALANINE--D-GLUTAMATE LIGASE"/>
    <property type="match status" value="1"/>
</dbReference>
<dbReference type="NCBIfam" id="TIGR01087">
    <property type="entry name" value="murD"/>
    <property type="match status" value="1"/>
</dbReference>
<feature type="domain" description="Mur ligase central" evidence="20">
    <location>
        <begin position="116"/>
        <end position="293"/>
    </location>
</feature>
<evidence type="ECO:0000256" key="7">
    <source>
        <dbReference type="ARBA" id="ARBA00022490"/>
    </source>
</evidence>
<dbReference type="InterPro" id="IPR036565">
    <property type="entry name" value="Mur-like_cat_sf"/>
</dbReference>
<keyword evidence="17 18" id="KW-0131">Cell cycle</keyword>
<evidence type="ECO:0000256" key="3">
    <source>
        <dbReference type="ARBA" id="ARBA00004752"/>
    </source>
</evidence>
<dbReference type="InterPro" id="IPR013221">
    <property type="entry name" value="Mur_ligase_cen"/>
</dbReference>
<evidence type="ECO:0000256" key="18">
    <source>
        <dbReference type="RuleBase" id="RU003664"/>
    </source>
</evidence>
<sequence>MIRKWFDKKVLILGLSKSGMAAAKYLNSKGADCYITEQKPLKQEDCKTVKELNELGIKTEFEHHSDEFMQDVYLAVTSPGIPPQSELMLKLKEKNIDVISEVELAYLETQVPFVAITGTNGKTTTTELTNFILNKEYCAQKCGNIGIPPCSLLDDGKKTDFYVCEVSSFQLHYSRSFRPQIAVWMNFTPDHIDWHGGLENYFKDKASLFAPCKRPGFAVFNAQDERLLAFGKEYAGEKFFFGAEFETNCSYIKDGAIFYKRAKGSEEKIIDLKDIPLVGNHNYQNVMASVICAKIAGVPSEKITQAIKEFKAPEHRCEFVANIQGKDVYNDSKATNPEAAIVAIQSFEGRSVTLIAGGTDKNTDLTEFCEAVKKYINHVILLGLAKDRFEAELRKNGYENITIAGSFQDGVDKAFETDDEVILLSPACSSYDMFTGYEQRGRVFKDYALSKK</sequence>
<dbReference type="SUPFAM" id="SSF53244">
    <property type="entry name" value="MurD-like peptide ligases, peptide-binding domain"/>
    <property type="match status" value="1"/>
</dbReference>
<evidence type="ECO:0000313" key="22">
    <source>
        <dbReference type="Proteomes" id="UP000886748"/>
    </source>
</evidence>
<dbReference type="Gene3D" id="3.40.50.720">
    <property type="entry name" value="NAD(P)-binding Rossmann-like Domain"/>
    <property type="match status" value="1"/>
</dbReference>
<evidence type="ECO:0000259" key="20">
    <source>
        <dbReference type="Pfam" id="PF08245"/>
    </source>
</evidence>
<dbReference type="Gene3D" id="3.90.190.20">
    <property type="entry name" value="Mur ligase, C-terminal domain"/>
    <property type="match status" value="1"/>
</dbReference>
<dbReference type="InterPro" id="IPR004101">
    <property type="entry name" value="Mur_ligase_C"/>
</dbReference>
<dbReference type="PANTHER" id="PTHR43692:SF1">
    <property type="entry name" value="UDP-N-ACETYLMURAMOYLALANINE--D-GLUTAMATE LIGASE"/>
    <property type="match status" value="1"/>
</dbReference>
<evidence type="ECO:0000256" key="11">
    <source>
        <dbReference type="ARBA" id="ARBA00022960"/>
    </source>
</evidence>
<dbReference type="Gene3D" id="3.40.1190.10">
    <property type="entry name" value="Mur-like, catalytic domain"/>
    <property type="match status" value="1"/>
</dbReference>
<accession>A0A9D1MYB4</accession>
<evidence type="ECO:0000256" key="9">
    <source>
        <dbReference type="ARBA" id="ARBA00022741"/>
    </source>
</evidence>
<dbReference type="InterPro" id="IPR036615">
    <property type="entry name" value="Mur_ligase_C_dom_sf"/>
</dbReference>
<keyword evidence="8 17" id="KW-0436">Ligase</keyword>
<dbReference type="GO" id="GO:0071555">
    <property type="term" value="P:cell wall organization"/>
    <property type="evidence" value="ECO:0007669"/>
    <property type="project" value="UniProtKB-KW"/>
</dbReference>
<evidence type="ECO:0000256" key="8">
    <source>
        <dbReference type="ARBA" id="ARBA00022598"/>
    </source>
</evidence>
<evidence type="ECO:0000256" key="16">
    <source>
        <dbReference type="ARBA" id="ARBA00047632"/>
    </source>
</evidence>
<dbReference type="HAMAP" id="MF_00639">
    <property type="entry name" value="MurD"/>
    <property type="match status" value="1"/>
</dbReference>
<evidence type="ECO:0000256" key="14">
    <source>
        <dbReference type="ARBA" id="ARBA00030398"/>
    </source>
</evidence>
<gene>
    <name evidence="17 21" type="primary">murD</name>
    <name evidence="21" type="ORF">IAD26_01020</name>
</gene>
<proteinExistence type="inferred from homology"/>
<evidence type="ECO:0000259" key="19">
    <source>
        <dbReference type="Pfam" id="PF02875"/>
    </source>
</evidence>
<dbReference type="Pfam" id="PF02875">
    <property type="entry name" value="Mur_ligase_C"/>
    <property type="match status" value="1"/>
</dbReference>
<keyword evidence="17 18" id="KW-0132">Cell division</keyword>
<keyword evidence="10 17" id="KW-0067">ATP-binding</keyword>
<dbReference type="Pfam" id="PF08245">
    <property type="entry name" value="Mur_ligase_M"/>
    <property type="match status" value="1"/>
</dbReference>
<name>A0A9D1MYB4_9CLOT</name>
<dbReference type="Pfam" id="PF21799">
    <property type="entry name" value="MurD-like_N"/>
    <property type="match status" value="1"/>
</dbReference>
<keyword evidence="13 17" id="KW-0961">Cell wall biogenesis/degradation</keyword>
<comment type="caution">
    <text evidence="21">The sequence shown here is derived from an EMBL/GenBank/DDBJ whole genome shotgun (WGS) entry which is preliminary data.</text>
</comment>
<evidence type="ECO:0000256" key="5">
    <source>
        <dbReference type="ARBA" id="ARBA00012212"/>
    </source>
</evidence>
<dbReference type="GO" id="GO:0005524">
    <property type="term" value="F:ATP binding"/>
    <property type="evidence" value="ECO:0007669"/>
    <property type="project" value="UniProtKB-UniRule"/>
</dbReference>
<dbReference type="SUPFAM" id="SSF51984">
    <property type="entry name" value="MurCD N-terminal domain"/>
    <property type="match status" value="1"/>
</dbReference>
<evidence type="ECO:0000256" key="13">
    <source>
        <dbReference type="ARBA" id="ARBA00023316"/>
    </source>
</evidence>
<comment type="pathway">
    <text evidence="3 17 18">Cell wall biogenesis; peptidoglycan biosynthesis.</text>
</comment>
<dbReference type="GO" id="GO:0051301">
    <property type="term" value="P:cell division"/>
    <property type="evidence" value="ECO:0007669"/>
    <property type="project" value="UniProtKB-KW"/>
</dbReference>
<keyword evidence="11 17" id="KW-0133">Cell shape</keyword>
<evidence type="ECO:0000256" key="6">
    <source>
        <dbReference type="ARBA" id="ARBA00015655"/>
    </source>
</evidence>
<comment type="subcellular location">
    <subcellularLocation>
        <location evidence="2 17 18">Cytoplasm</location>
    </subcellularLocation>
</comment>
<dbReference type="GO" id="GO:0008360">
    <property type="term" value="P:regulation of cell shape"/>
    <property type="evidence" value="ECO:0007669"/>
    <property type="project" value="UniProtKB-KW"/>
</dbReference>
<keyword evidence="7 17" id="KW-0963">Cytoplasm</keyword>
<dbReference type="GO" id="GO:0005737">
    <property type="term" value="C:cytoplasm"/>
    <property type="evidence" value="ECO:0007669"/>
    <property type="project" value="UniProtKB-SubCell"/>
</dbReference>
<dbReference type="InterPro" id="IPR005762">
    <property type="entry name" value="MurD"/>
</dbReference>
<evidence type="ECO:0000256" key="4">
    <source>
        <dbReference type="ARBA" id="ARBA00010416"/>
    </source>
</evidence>
<evidence type="ECO:0000256" key="10">
    <source>
        <dbReference type="ARBA" id="ARBA00022840"/>
    </source>
</evidence>
<reference evidence="21" key="1">
    <citation type="submission" date="2020-10" db="EMBL/GenBank/DDBJ databases">
        <authorList>
            <person name="Gilroy R."/>
        </authorList>
    </citation>
    <scope>NUCLEOTIDE SEQUENCE</scope>
    <source>
        <strain evidence="21">CHK154-7741</strain>
    </source>
</reference>
<dbReference type="EMBL" id="DVOD01000008">
    <property type="protein sequence ID" value="HIU91694.1"/>
    <property type="molecule type" value="Genomic_DNA"/>
</dbReference>